<feature type="transmembrane region" description="Helical" evidence="2">
    <location>
        <begin position="61"/>
        <end position="80"/>
    </location>
</feature>
<feature type="transmembrane region" description="Helical" evidence="2">
    <location>
        <begin position="96"/>
        <end position="114"/>
    </location>
</feature>
<dbReference type="GO" id="GO:0004175">
    <property type="term" value="F:endopeptidase activity"/>
    <property type="evidence" value="ECO:0007669"/>
    <property type="project" value="UniProtKB-ARBA"/>
</dbReference>
<dbReference type="RefSeq" id="WP_317635189.1">
    <property type="nucleotide sequence ID" value="NZ_AP026802.1"/>
</dbReference>
<dbReference type="Pfam" id="PF02517">
    <property type="entry name" value="Rce1-like"/>
    <property type="match status" value="1"/>
</dbReference>
<dbReference type="InterPro" id="IPR003675">
    <property type="entry name" value="Rce1/LyrA-like_dom"/>
</dbReference>
<evidence type="ECO:0000313" key="4">
    <source>
        <dbReference type="EMBL" id="BDR59391.1"/>
    </source>
</evidence>
<reference evidence="4 5" key="1">
    <citation type="journal article" date="2023" name="Microbiol. Spectr.">
        <title>Symbiosis of Carpenter Bees with Uncharacterized Lactic Acid Bacteria Showing NAD Auxotrophy.</title>
        <authorList>
            <person name="Kawasaki S."/>
            <person name="Ozawa K."/>
            <person name="Mori T."/>
            <person name="Yamamoto A."/>
            <person name="Ito M."/>
            <person name="Ohkuma M."/>
            <person name="Sakamoto M."/>
            <person name="Matsutani M."/>
        </authorList>
    </citation>
    <scope>NUCLEOTIDE SEQUENCE [LARGE SCALE GENOMIC DNA]</scope>
    <source>
        <strain evidence="4 5">XA3</strain>
    </source>
</reference>
<keyword evidence="2" id="KW-0472">Membrane</keyword>
<evidence type="ECO:0000259" key="3">
    <source>
        <dbReference type="Pfam" id="PF02517"/>
    </source>
</evidence>
<keyword evidence="2" id="KW-0812">Transmembrane</keyword>
<dbReference type="PANTHER" id="PTHR36435:SF1">
    <property type="entry name" value="CAAX AMINO TERMINAL PROTEASE FAMILY PROTEIN"/>
    <property type="match status" value="1"/>
</dbReference>
<dbReference type="Proteomes" id="UP001321861">
    <property type="component" value="Chromosome"/>
</dbReference>
<dbReference type="EMBL" id="AP026802">
    <property type="protein sequence ID" value="BDR59391.1"/>
    <property type="molecule type" value="Genomic_DNA"/>
</dbReference>
<feature type="transmembrane region" description="Helical" evidence="2">
    <location>
        <begin position="12"/>
        <end position="33"/>
    </location>
</feature>
<proteinExistence type="inferred from homology"/>
<comment type="similarity">
    <text evidence="1">Belongs to the UPF0177 family.</text>
</comment>
<organism evidence="4 5">
    <name type="scientific">Xylocopilactobacillus apicola</name>
    <dbReference type="NCBI Taxonomy" id="2932184"/>
    <lineage>
        <taxon>Bacteria</taxon>
        <taxon>Bacillati</taxon>
        <taxon>Bacillota</taxon>
        <taxon>Bacilli</taxon>
        <taxon>Lactobacillales</taxon>
        <taxon>Lactobacillaceae</taxon>
        <taxon>Xylocopilactobacillus</taxon>
    </lineage>
</organism>
<keyword evidence="5" id="KW-1185">Reference proteome</keyword>
<evidence type="ECO:0000256" key="2">
    <source>
        <dbReference type="SAM" id="Phobius"/>
    </source>
</evidence>
<feature type="transmembrane region" description="Helical" evidence="2">
    <location>
        <begin position="193"/>
        <end position="211"/>
    </location>
</feature>
<sequence>MKKLLKKIESNHWWRSFASLLAIVFLMICYNWQGVLLNKAIKLKQLEDETSYDQQIMLETFYILAFVIIILLGIILYVKLTQKKVFERISWQKLKIVLLMFATSVVIQVLLNLLDQVINGQAQTANNRQIEEIASLRPDFAVVLIGSAILLSPIFEEIIYRGLFIDGIFKEHRMVGTIVQAVVFGASHSTDNIIQFLIFFVTGLFLGLIYWKTKKLQYSMLGHFTQNLIAGAMMVYDLIS</sequence>
<evidence type="ECO:0000256" key="1">
    <source>
        <dbReference type="ARBA" id="ARBA00009067"/>
    </source>
</evidence>
<evidence type="ECO:0000313" key="5">
    <source>
        <dbReference type="Proteomes" id="UP001321861"/>
    </source>
</evidence>
<dbReference type="PANTHER" id="PTHR36435">
    <property type="entry name" value="SLR1288 PROTEIN"/>
    <property type="match status" value="1"/>
</dbReference>
<feature type="domain" description="CAAX prenyl protease 2/Lysostaphin resistance protein A-like" evidence="3">
    <location>
        <begin position="141"/>
        <end position="229"/>
    </location>
</feature>
<dbReference type="InterPro" id="IPR052710">
    <property type="entry name" value="CAAX_protease"/>
</dbReference>
<accession>A0AAU9D3I8</accession>
<keyword evidence="2" id="KW-1133">Transmembrane helix</keyword>
<protein>
    <recommendedName>
        <fullName evidence="3">CAAX prenyl protease 2/Lysostaphin resistance protein A-like domain-containing protein</fullName>
    </recommendedName>
</protein>
<dbReference type="GO" id="GO:0080120">
    <property type="term" value="P:CAAX-box protein maturation"/>
    <property type="evidence" value="ECO:0007669"/>
    <property type="project" value="UniProtKB-ARBA"/>
</dbReference>
<dbReference type="AlphaFoldDB" id="A0AAU9D3I8"/>
<gene>
    <name evidence="4" type="ORF">XA3_18320</name>
</gene>
<name>A0AAU9D3I8_9LACO</name>
<dbReference type="KEGG" id="xap:XA3_18320"/>